<comment type="caution">
    <text evidence="1">The sequence shown here is derived from an EMBL/GenBank/DDBJ whole genome shotgun (WGS) entry which is preliminary data.</text>
</comment>
<dbReference type="Proteomes" id="UP000664521">
    <property type="component" value="Unassembled WGS sequence"/>
</dbReference>
<dbReference type="AlphaFoldDB" id="A0A8H3I8U0"/>
<evidence type="ECO:0000313" key="1">
    <source>
        <dbReference type="EMBL" id="CAF9904569.1"/>
    </source>
</evidence>
<organism evidence="1 2">
    <name type="scientific">Heterodermia speciosa</name>
    <dbReference type="NCBI Taxonomy" id="116794"/>
    <lineage>
        <taxon>Eukaryota</taxon>
        <taxon>Fungi</taxon>
        <taxon>Dikarya</taxon>
        <taxon>Ascomycota</taxon>
        <taxon>Pezizomycotina</taxon>
        <taxon>Lecanoromycetes</taxon>
        <taxon>OSLEUM clade</taxon>
        <taxon>Lecanoromycetidae</taxon>
        <taxon>Caliciales</taxon>
        <taxon>Physciaceae</taxon>
        <taxon>Heterodermia</taxon>
    </lineage>
</organism>
<sequence>MPAAREGAEVEWAVNHQTAQYTLPMTLNGDRKGEGWSRIVCQLVYDVVLIRSYNQDHCAVSIEAAGPLAHYDVATYNPPFTLKASPFQLRGLAAHVVNSCVKVSLDHRGRPREGTGGRGGFATHQIQNLADYVMVSDDLSNYPWNSTYFTVTIHTKGRDPPQAGNYDPSVAVLVAEYLKLKQRGTSRKVWTRLNNAINKFTMRTQNMHAGGRTAPWWGATAGMVEKMSYECDDKLMAPAEVDCAQVEWSELGPDDETVALGPTLSKVLGYNTCQLVITAAVTTIVQWRHIRVALDTLLNVCLANPIQRPTGGRAYVGPRLGISGGIWGRQLSNVSTNAWDGNFTGLDALPAGVNITVSAKPSG</sequence>
<keyword evidence="2" id="KW-1185">Reference proteome</keyword>
<proteinExistence type="predicted"/>
<accession>A0A8H3I8U0</accession>
<gene>
    <name evidence="1" type="ORF">HETSPECPRED_004722</name>
</gene>
<dbReference type="OrthoDB" id="5396534at2759"/>
<reference evidence="1" key="1">
    <citation type="submission" date="2021-03" db="EMBL/GenBank/DDBJ databases">
        <authorList>
            <person name="Tagirdzhanova G."/>
        </authorList>
    </citation>
    <scope>NUCLEOTIDE SEQUENCE</scope>
</reference>
<name>A0A8H3I8U0_9LECA</name>
<evidence type="ECO:0000313" key="2">
    <source>
        <dbReference type="Proteomes" id="UP000664521"/>
    </source>
</evidence>
<protein>
    <submittedName>
        <fullName evidence="1">Uncharacterized protein</fullName>
    </submittedName>
</protein>
<dbReference type="EMBL" id="CAJPDS010000003">
    <property type="protein sequence ID" value="CAF9904569.1"/>
    <property type="molecule type" value="Genomic_DNA"/>
</dbReference>